<evidence type="ECO:0008006" key="5">
    <source>
        <dbReference type="Google" id="ProtNLM"/>
    </source>
</evidence>
<keyword evidence="1" id="KW-0433">Leucine-rich repeat</keyword>
<dbReference type="Gene3D" id="3.80.10.10">
    <property type="entry name" value="Ribonuclease Inhibitor"/>
    <property type="match status" value="1"/>
</dbReference>
<dbReference type="InterPro" id="IPR050216">
    <property type="entry name" value="LRR_domain-containing"/>
</dbReference>
<dbReference type="SUPFAM" id="SSF52058">
    <property type="entry name" value="L domain-like"/>
    <property type="match status" value="1"/>
</dbReference>
<dbReference type="PROSITE" id="PS51450">
    <property type="entry name" value="LRR"/>
    <property type="match status" value="1"/>
</dbReference>
<proteinExistence type="predicted"/>
<evidence type="ECO:0000313" key="4">
    <source>
        <dbReference type="Proteomes" id="UP000265100"/>
    </source>
</evidence>
<dbReference type="PANTHER" id="PTHR48051">
    <property type="match status" value="1"/>
</dbReference>
<dbReference type="GO" id="GO:0005737">
    <property type="term" value="C:cytoplasm"/>
    <property type="evidence" value="ECO:0007669"/>
    <property type="project" value="TreeGrafter"/>
</dbReference>
<sequence length="204" mass="22763">MAEAVAKVARRINATVEEGKDSVDLSKCMLASFPDGVFKVLRTVTENIRVITLADNEMKVVSSKFFTTFTQLRELDLQGNVLTKLPDSVSEMKHLTSINLANNKFSIFPDKLTEIATLERIDLQGNSLTGKKELLMYPLCEKGTYLHISVFLSFKFSSTEVPLEKLSDMPSLKWLNVKSNPLDSNTKSALQSPHKFDILSTAES</sequence>
<dbReference type="InterPro" id="IPR032675">
    <property type="entry name" value="LRR_dom_sf"/>
</dbReference>
<accession>A0AAX7SZ38</accession>
<evidence type="ECO:0000256" key="2">
    <source>
        <dbReference type="ARBA" id="ARBA00022737"/>
    </source>
</evidence>
<protein>
    <recommendedName>
        <fullName evidence="5">Leucine rich repeat containing 20</fullName>
    </recommendedName>
</protein>
<reference evidence="3" key="1">
    <citation type="submission" date="2018-05" db="EMBL/GenBank/DDBJ databases">
        <authorList>
            <person name="Datahose"/>
        </authorList>
    </citation>
    <scope>NUCLEOTIDE SEQUENCE</scope>
</reference>
<dbReference type="Ensembl" id="ENSACLT00000077688.1">
    <property type="protein sequence ID" value="ENSACLP00000049150.1"/>
    <property type="gene ID" value="ENSACLG00000005044.2"/>
</dbReference>
<reference evidence="3" key="2">
    <citation type="submission" date="2025-08" db="UniProtKB">
        <authorList>
            <consortium name="Ensembl"/>
        </authorList>
    </citation>
    <scope>IDENTIFICATION</scope>
</reference>
<dbReference type="InterPro" id="IPR001611">
    <property type="entry name" value="Leu-rich_rpt"/>
</dbReference>
<keyword evidence="2" id="KW-0677">Repeat</keyword>
<reference evidence="3" key="3">
    <citation type="submission" date="2025-09" db="UniProtKB">
        <authorList>
            <consortium name="Ensembl"/>
        </authorList>
    </citation>
    <scope>IDENTIFICATION</scope>
</reference>
<name>A0AAX7SZ38_ASTCA</name>
<evidence type="ECO:0000256" key="1">
    <source>
        <dbReference type="ARBA" id="ARBA00022614"/>
    </source>
</evidence>
<dbReference type="Proteomes" id="UP000265100">
    <property type="component" value="Chromosome 8"/>
</dbReference>
<gene>
    <name evidence="3" type="primary">LRRC20</name>
</gene>
<dbReference type="GeneTree" id="ENSGT00730000111199"/>
<dbReference type="AlphaFoldDB" id="A0AAX7SZ38"/>
<evidence type="ECO:0000313" key="3">
    <source>
        <dbReference type="Ensembl" id="ENSACLP00000049150.1"/>
    </source>
</evidence>
<dbReference type="PANTHER" id="PTHR48051:SF46">
    <property type="entry name" value="LEUCINE RICH REPEAT-CONTAINING DOMAIN PROTEIN"/>
    <property type="match status" value="1"/>
</dbReference>
<keyword evidence="4" id="KW-1185">Reference proteome</keyword>
<dbReference type="Pfam" id="PF13855">
    <property type="entry name" value="LRR_8"/>
    <property type="match status" value="1"/>
</dbReference>
<organism evidence="3 4">
    <name type="scientific">Astatotilapia calliptera</name>
    <name type="common">Eastern happy</name>
    <name type="synonym">Chromis callipterus</name>
    <dbReference type="NCBI Taxonomy" id="8154"/>
    <lineage>
        <taxon>Eukaryota</taxon>
        <taxon>Metazoa</taxon>
        <taxon>Chordata</taxon>
        <taxon>Craniata</taxon>
        <taxon>Vertebrata</taxon>
        <taxon>Euteleostomi</taxon>
        <taxon>Actinopterygii</taxon>
        <taxon>Neopterygii</taxon>
        <taxon>Teleostei</taxon>
        <taxon>Neoteleostei</taxon>
        <taxon>Acanthomorphata</taxon>
        <taxon>Ovalentaria</taxon>
        <taxon>Cichlomorphae</taxon>
        <taxon>Cichliformes</taxon>
        <taxon>Cichlidae</taxon>
        <taxon>African cichlids</taxon>
        <taxon>Pseudocrenilabrinae</taxon>
        <taxon>Haplochromini</taxon>
        <taxon>Astatotilapia</taxon>
    </lineage>
</organism>